<feature type="region of interest" description="Disordered" evidence="1">
    <location>
        <begin position="208"/>
        <end position="315"/>
    </location>
</feature>
<feature type="compositionally biased region" description="Low complexity" evidence="1">
    <location>
        <begin position="255"/>
        <end position="264"/>
    </location>
</feature>
<dbReference type="AlphaFoldDB" id="A0AAV9N6F6"/>
<feature type="region of interest" description="Disordered" evidence="1">
    <location>
        <begin position="1"/>
        <end position="124"/>
    </location>
</feature>
<organism evidence="2 3">
    <name type="scientific">Exophiala bonariae</name>
    <dbReference type="NCBI Taxonomy" id="1690606"/>
    <lineage>
        <taxon>Eukaryota</taxon>
        <taxon>Fungi</taxon>
        <taxon>Dikarya</taxon>
        <taxon>Ascomycota</taxon>
        <taxon>Pezizomycotina</taxon>
        <taxon>Eurotiomycetes</taxon>
        <taxon>Chaetothyriomycetidae</taxon>
        <taxon>Chaetothyriales</taxon>
        <taxon>Herpotrichiellaceae</taxon>
        <taxon>Exophiala</taxon>
    </lineage>
</organism>
<feature type="compositionally biased region" description="Low complexity" evidence="1">
    <location>
        <begin position="61"/>
        <end position="72"/>
    </location>
</feature>
<evidence type="ECO:0000313" key="3">
    <source>
        <dbReference type="Proteomes" id="UP001358417"/>
    </source>
</evidence>
<protein>
    <recommendedName>
        <fullName evidence="4">BZIP domain-containing protein</fullName>
    </recommendedName>
</protein>
<feature type="compositionally biased region" description="Polar residues" evidence="1">
    <location>
        <begin position="17"/>
        <end position="27"/>
    </location>
</feature>
<feature type="compositionally biased region" description="Low complexity" evidence="1">
    <location>
        <begin position="208"/>
        <end position="224"/>
    </location>
</feature>
<sequence length="315" mass="35213">MMFEVPKAKRIKRSTFLAGNSDENSSDGSRRSSRQVSPSQPEEEHQIVEVDYGFQYDFVTPQQQAAQDPIPASVAKPGNQENAEDQDQENEEPTYQFRLFNQPTTTSGSTSNPQSSQLPTQHHQAIRLSTTPEPGITEYSLESARFIRPRRPDTYHFTSALPPATQLQRQSQYLETAMSSHDVLSNATSKWPGTAVPWRVITITLPSTSTSTTKKSPFSRSSKTQATTSTPKALHPQPRPRPSKKRRIHLRRQLAAKAEAAQRATVTDAAEREKRTRRNREKKVKRKEREKRKKAEMGTTDGGGGAHSGSGTDSE</sequence>
<dbReference type="RefSeq" id="XP_064705215.1">
    <property type="nucleotide sequence ID" value="XM_064847494.1"/>
</dbReference>
<comment type="caution">
    <text evidence="2">The sequence shown here is derived from an EMBL/GenBank/DDBJ whole genome shotgun (WGS) entry which is preliminary data.</text>
</comment>
<proteinExistence type="predicted"/>
<feature type="compositionally biased region" description="Acidic residues" evidence="1">
    <location>
        <begin position="82"/>
        <end position="92"/>
    </location>
</feature>
<feature type="compositionally biased region" description="Basic residues" evidence="1">
    <location>
        <begin position="241"/>
        <end position="254"/>
    </location>
</feature>
<keyword evidence="3" id="KW-1185">Reference proteome</keyword>
<reference evidence="2 3" key="1">
    <citation type="submission" date="2023-08" db="EMBL/GenBank/DDBJ databases">
        <title>Black Yeasts Isolated from many extreme environments.</title>
        <authorList>
            <person name="Coleine C."/>
            <person name="Stajich J.E."/>
            <person name="Selbmann L."/>
        </authorList>
    </citation>
    <scope>NUCLEOTIDE SEQUENCE [LARGE SCALE GENOMIC DNA]</scope>
    <source>
        <strain evidence="2 3">CCFEE 5792</strain>
    </source>
</reference>
<dbReference type="Proteomes" id="UP001358417">
    <property type="component" value="Unassembled WGS sequence"/>
</dbReference>
<dbReference type="InterPro" id="IPR018555">
    <property type="entry name" value="C630.06c-like"/>
</dbReference>
<evidence type="ECO:0008006" key="4">
    <source>
        <dbReference type="Google" id="ProtNLM"/>
    </source>
</evidence>
<gene>
    <name evidence="2" type="ORF">LTR84_003911</name>
</gene>
<feature type="compositionally biased region" description="Polar residues" evidence="1">
    <location>
        <begin position="99"/>
        <end position="124"/>
    </location>
</feature>
<dbReference type="EMBL" id="JAVRRD010000017">
    <property type="protein sequence ID" value="KAK5050629.1"/>
    <property type="molecule type" value="Genomic_DNA"/>
</dbReference>
<evidence type="ECO:0000256" key="1">
    <source>
        <dbReference type="SAM" id="MobiDB-lite"/>
    </source>
</evidence>
<name>A0AAV9N6F6_9EURO</name>
<feature type="compositionally biased region" description="Basic residues" evidence="1">
    <location>
        <begin position="275"/>
        <end position="294"/>
    </location>
</feature>
<accession>A0AAV9N6F6</accession>
<dbReference type="Pfam" id="PF09428">
    <property type="entry name" value="DUF2011"/>
    <property type="match status" value="1"/>
</dbReference>
<evidence type="ECO:0000313" key="2">
    <source>
        <dbReference type="EMBL" id="KAK5050629.1"/>
    </source>
</evidence>
<dbReference type="GeneID" id="89972094"/>